<accession>A0A2I1FXB1</accession>
<dbReference type="VEuPathDB" id="FungiDB:RhiirA1_465873"/>
<dbReference type="Proteomes" id="UP000234323">
    <property type="component" value="Unassembled WGS sequence"/>
</dbReference>
<dbReference type="SUPFAM" id="SSF56112">
    <property type="entry name" value="Protein kinase-like (PK-like)"/>
    <property type="match status" value="1"/>
</dbReference>
<sequence>MEKSTDIGHKLLSIKYEKEKCSECNKIRMPSVENNQICYTCYHAKKRIRPSGNKVIDDFIKYTHTNYPNKNNGKMIFVPYENFKIIEFIGEGGFSKIYKATWIDCKISEDGTLNNTLLN</sequence>
<dbReference type="InterPro" id="IPR011009">
    <property type="entry name" value="Kinase-like_dom_sf"/>
</dbReference>
<name>A0A2I1FXB1_9GLOM</name>
<dbReference type="EMBL" id="LLXI01000049">
    <property type="protein sequence ID" value="PKY39025.1"/>
    <property type="molecule type" value="Genomic_DNA"/>
</dbReference>
<comment type="caution">
    <text evidence="1">The sequence shown here is derived from an EMBL/GenBank/DDBJ whole genome shotgun (WGS) entry which is preliminary data.</text>
</comment>
<evidence type="ECO:0000313" key="1">
    <source>
        <dbReference type="EMBL" id="PKY39025.1"/>
    </source>
</evidence>
<proteinExistence type="predicted"/>
<dbReference type="AlphaFoldDB" id="A0A2I1FXB1"/>
<dbReference type="VEuPathDB" id="FungiDB:FUN_009165"/>
<organism evidence="1 2">
    <name type="scientific">Rhizophagus irregularis</name>
    <dbReference type="NCBI Taxonomy" id="588596"/>
    <lineage>
        <taxon>Eukaryota</taxon>
        <taxon>Fungi</taxon>
        <taxon>Fungi incertae sedis</taxon>
        <taxon>Mucoromycota</taxon>
        <taxon>Glomeromycotina</taxon>
        <taxon>Glomeromycetes</taxon>
        <taxon>Glomerales</taxon>
        <taxon>Glomeraceae</taxon>
        <taxon>Rhizophagus</taxon>
    </lineage>
</organism>
<keyword evidence="2" id="KW-1185">Reference proteome</keyword>
<evidence type="ECO:0000313" key="2">
    <source>
        <dbReference type="Proteomes" id="UP000234323"/>
    </source>
</evidence>
<dbReference type="VEuPathDB" id="FungiDB:RhiirFUN_002977"/>
<gene>
    <name evidence="1" type="ORF">RhiirA4_537757</name>
</gene>
<evidence type="ECO:0008006" key="3">
    <source>
        <dbReference type="Google" id="ProtNLM"/>
    </source>
</evidence>
<feature type="non-terminal residue" evidence="1">
    <location>
        <position position="119"/>
    </location>
</feature>
<reference evidence="1 2" key="1">
    <citation type="submission" date="2015-10" db="EMBL/GenBank/DDBJ databases">
        <title>Genome analyses suggest a sexual origin of heterokaryosis in a supposedly ancient asexual fungus.</title>
        <authorList>
            <person name="Ropars J."/>
            <person name="Sedzielewska K."/>
            <person name="Noel J."/>
            <person name="Charron P."/>
            <person name="Farinelli L."/>
            <person name="Marton T."/>
            <person name="Kruger M."/>
            <person name="Pelin A."/>
            <person name="Brachmann A."/>
            <person name="Corradi N."/>
        </authorList>
    </citation>
    <scope>NUCLEOTIDE SEQUENCE [LARGE SCALE GENOMIC DNA]</scope>
    <source>
        <strain evidence="1 2">A4</strain>
    </source>
</reference>
<protein>
    <recommendedName>
        <fullName evidence="3">Protein kinase domain-containing protein</fullName>
    </recommendedName>
</protein>